<keyword evidence="4" id="KW-1185">Reference proteome</keyword>
<dbReference type="EMBL" id="JACKXD010000002">
    <property type="protein sequence ID" value="MBB6646035.1"/>
    <property type="molecule type" value="Genomic_DNA"/>
</dbReference>
<evidence type="ECO:0000313" key="3">
    <source>
        <dbReference type="EMBL" id="MBB6646035.1"/>
    </source>
</evidence>
<comment type="caution">
    <text evidence="3">The sequence shown here is derived from an EMBL/GenBank/DDBJ whole genome shotgun (WGS) entry which is preliminary data.</text>
</comment>
<dbReference type="RefSeq" id="WP_185192391.1">
    <property type="nucleotide sequence ID" value="NZ_JACKXD010000002.1"/>
</dbReference>
<name>A0A7J9SGE9_9EURY</name>
<proteinExistence type="predicted"/>
<sequence>MLVAERYLGHRDDAEVAARLSNADPHRVVLSDTDRRRSRVRTETQAGADLGIVVAAELGDGDVLETAEGDPVVVELAAVDALVVDFGDSDVPATAALAVGHAAGNRHWDLAVRDGEALFPVPDTRERMREAIEGDLPAGVRTRFESVPPTTFDDGGTPEHAHSHSGGGHEYEHDAAHDHGDHAHSGIPGRSVRSSEDGRDA</sequence>
<dbReference type="InterPro" id="IPR004029">
    <property type="entry name" value="UreE_N"/>
</dbReference>
<dbReference type="Proteomes" id="UP000546257">
    <property type="component" value="Unassembled WGS sequence"/>
</dbReference>
<feature type="compositionally biased region" description="Basic and acidic residues" evidence="1">
    <location>
        <begin position="157"/>
        <end position="184"/>
    </location>
</feature>
<gene>
    <name evidence="3" type="ORF">H5V44_07000</name>
</gene>
<feature type="domain" description="UreE urease accessory N-terminal" evidence="2">
    <location>
        <begin position="24"/>
        <end position="69"/>
    </location>
</feature>
<dbReference type="SUPFAM" id="SSF69287">
    <property type="entry name" value="Urease metallochaperone UreE, N-terminal domain"/>
    <property type="match status" value="1"/>
</dbReference>
<organism evidence="3 4">
    <name type="scientific">Halobellus ruber</name>
    <dbReference type="NCBI Taxonomy" id="2761102"/>
    <lineage>
        <taxon>Archaea</taxon>
        <taxon>Methanobacteriati</taxon>
        <taxon>Methanobacteriota</taxon>
        <taxon>Stenosarchaea group</taxon>
        <taxon>Halobacteria</taxon>
        <taxon>Halobacteriales</taxon>
        <taxon>Haloferacaceae</taxon>
        <taxon>Halobellus</taxon>
    </lineage>
</organism>
<protein>
    <submittedName>
        <fullName evidence="3">Urease accessory protein UreE</fullName>
    </submittedName>
</protein>
<feature type="region of interest" description="Disordered" evidence="1">
    <location>
        <begin position="136"/>
        <end position="201"/>
    </location>
</feature>
<dbReference type="Pfam" id="PF02814">
    <property type="entry name" value="UreE_N"/>
    <property type="match status" value="1"/>
</dbReference>
<dbReference type="AlphaFoldDB" id="A0A7J9SGE9"/>
<reference evidence="3 4" key="1">
    <citation type="submission" date="2020-08" db="EMBL/GenBank/DDBJ databases">
        <authorList>
            <person name="Seo M.-J."/>
        </authorList>
    </citation>
    <scope>NUCLEOTIDE SEQUENCE [LARGE SCALE GENOMIC DNA]</scope>
    <source>
        <strain evidence="3 4">MBLA0160</strain>
    </source>
</reference>
<dbReference type="Gene3D" id="2.60.260.20">
    <property type="entry name" value="Urease metallochaperone UreE, N-terminal domain"/>
    <property type="match status" value="1"/>
</dbReference>
<accession>A0A7J9SGE9</accession>
<dbReference type="InterPro" id="IPR036118">
    <property type="entry name" value="UreE_N_sf"/>
</dbReference>
<evidence type="ECO:0000313" key="4">
    <source>
        <dbReference type="Proteomes" id="UP000546257"/>
    </source>
</evidence>
<evidence type="ECO:0000256" key="1">
    <source>
        <dbReference type="SAM" id="MobiDB-lite"/>
    </source>
</evidence>
<evidence type="ECO:0000259" key="2">
    <source>
        <dbReference type="Pfam" id="PF02814"/>
    </source>
</evidence>